<reference evidence="2 3" key="1">
    <citation type="submission" date="2020-10" db="EMBL/GenBank/DDBJ databases">
        <title>Sequencing the genomes of 1000 actinobacteria strains.</title>
        <authorList>
            <person name="Klenk H.-P."/>
        </authorList>
    </citation>
    <scope>NUCLEOTIDE SEQUENCE [LARGE SCALE GENOMIC DNA]</scope>
    <source>
        <strain evidence="2 3">DSM 43173</strain>
    </source>
</reference>
<name>A0ABR9LPL8_9ACTN</name>
<dbReference type="InterPro" id="IPR015422">
    <property type="entry name" value="PyrdxlP-dep_Trfase_small"/>
</dbReference>
<evidence type="ECO:0000313" key="2">
    <source>
        <dbReference type="EMBL" id="MBE1582222.1"/>
    </source>
</evidence>
<dbReference type="InterPro" id="IPR015421">
    <property type="entry name" value="PyrdxlP-dep_Trfase_major"/>
</dbReference>
<dbReference type="Pfam" id="PF00266">
    <property type="entry name" value="Aminotran_5"/>
    <property type="match status" value="1"/>
</dbReference>
<feature type="domain" description="Aminotransferase class V" evidence="1">
    <location>
        <begin position="62"/>
        <end position="303"/>
    </location>
</feature>
<dbReference type="Proteomes" id="UP000633509">
    <property type="component" value="Unassembled WGS sequence"/>
</dbReference>
<keyword evidence="3" id="KW-1185">Reference proteome</keyword>
<evidence type="ECO:0000313" key="3">
    <source>
        <dbReference type="Proteomes" id="UP000633509"/>
    </source>
</evidence>
<organism evidence="2 3">
    <name type="scientific">Nonomuraea angiospora</name>
    <dbReference type="NCBI Taxonomy" id="46172"/>
    <lineage>
        <taxon>Bacteria</taxon>
        <taxon>Bacillati</taxon>
        <taxon>Actinomycetota</taxon>
        <taxon>Actinomycetes</taxon>
        <taxon>Streptosporangiales</taxon>
        <taxon>Streptosporangiaceae</taxon>
        <taxon>Nonomuraea</taxon>
    </lineage>
</organism>
<dbReference type="PANTHER" id="PTHR43586">
    <property type="entry name" value="CYSTEINE DESULFURASE"/>
    <property type="match status" value="1"/>
</dbReference>
<accession>A0ABR9LPL8</accession>
<keyword evidence="2" id="KW-0456">Lyase</keyword>
<proteinExistence type="predicted"/>
<dbReference type="SUPFAM" id="SSF53383">
    <property type="entry name" value="PLP-dependent transferases"/>
    <property type="match status" value="1"/>
</dbReference>
<dbReference type="GO" id="GO:0016829">
    <property type="term" value="F:lyase activity"/>
    <property type="evidence" value="ECO:0007669"/>
    <property type="project" value="UniProtKB-KW"/>
</dbReference>
<dbReference type="InterPro" id="IPR000192">
    <property type="entry name" value="Aminotrans_V_dom"/>
</dbReference>
<dbReference type="RefSeq" id="WP_192783538.1">
    <property type="nucleotide sequence ID" value="NZ_JADBEK010000001.1"/>
</dbReference>
<sequence length="373" mass="40406">MLSSEQFRSHFPALQRHVWLDTPASPPAALGVAHALQTALDSWLYGELDWREWDHAPVASKTAVARLLGIAEGQAGERIAVMGSTAEAAATVAGSLPPGRIVVPAQEFRSNLFPWLQLEAAGHEVVLVPPRDGHTRTEDLVAALDTRTVLLAISDVLSIDGHRADLPALRQATDGVGARLFVDATQSLGALHLDMERVRPDYLAVHGYKWMLCPRGAAWLVTAPERIDELVPLLPNWKSTAPPHAFFGGPYVRADSAARCDTSPAWLSWVGALPALNLLLDLDAEQVERHCLKLAADFRAHVAETKAGIPLPSSQSHIAVVRVTDPDAVRVRLARDGVRATLLGDRLRVGFHYFNNSSDVERAANALEGARTP</sequence>
<gene>
    <name evidence="2" type="ORF">H4W80_000480</name>
</gene>
<dbReference type="InterPro" id="IPR015424">
    <property type="entry name" value="PyrdxlP-dep_Trfase"/>
</dbReference>
<dbReference type="Gene3D" id="3.40.640.10">
    <property type="entry name" value="Type I PLP-dependent aspartate aminotransferase-like (Major domain)"/>
    <property type="match status" value="1"/>
</dbReference>
<protein>
    <submittedName>
        <fullName evidence="2">Selenocysteine lyase/cysteine desulfurase</fullName>
    </submittedName>
</protein>
<comment type="caution">
    <text evidence="2">The sequence shown here is derived from an EMBL/GenBank/DDBJ whole genome shotgun (WGS) entry which is preliminary data.</text>
</comment>
<dbReference type="EMBL" id="JADBEK010000001">
    <property type="protein sequence ID" value="MBE1582222.1"/>
    <property type="molecule type" value="Genomic_DNA"/>
</dbReference>
<evidence type="ECO:0000259" key="1">
    <source>
        <dbReference type="Pfam" id="PF00266"/>
    </source>
</evidence>
<dbReference type="Gene3D" id="3.90.1150.10">
    <property type="entry name" value="Aspartate Aminotransferase, domain 1"/>
    <property type="match status" value="1"/>
</dbReference>